<name>A0ABV8JC46_9BACL</name>
<proteinExistence type="predicted"/>
<dbReference type="SUPFAM" id="SSF140931">
    <property type="entry name" value="Fic-like"/>
    <property type="match status" value="1"/>
</dbReference>
<comment type="caution">
    <text evidence="1">The sequence shown here is derived from an EMBL/GenBank/DDBJ whole genome shotgun (WGS) entry which is preliminary data.</text>
</comment>
<organism evidence="1 2">
    <name type="scientific">Salinithrix halophila</name>
    <dbReference type="NCBI Taxonomy" id="1485204"/>
    <lineage>
        <taxon>Bacteria</taxon>
        <taxon>Bacillati</taxon>
        <taxon>Bacillota</taxon>
        <taxon>Bacilli</taxon>
        <taxon>Bacillales</taxon>
        <taxon>Thermoactinomycetaceae</taxon>
        <taxon>Salinithrix</taxon>
    </lineage>
</organism>
<dbReference type="Gene3D" id="1.10.3290.10">
    <property type="entry name" value="Fido-like domain"/>
    <property type="match status" value="1"/>
</dbReference>
<evidence type="ECO:0000313" key="1">
    <source>
        <dbReference type="EMBL" id="MFC4076055.1"/>
    </source>
</evidence>
<keyword evidence="2" id="KW-1185">Reference proteome</keyword>
<protein>
    <submittedName>
        <fullName evidence="1">Uncharacterized protein</fullName>
    </submittedName>
</protein>
<dbReference type="EMBL" id="JBHSAP010000007">
    <property type="protein sequence ID" value="MFC4076055.1"/>
    <property type="molecule type" value="Genomic_DNA"/>
</dbReference>
<sequence length="58" mass="6720">MKNGYPPVVFELKRKSEYYSALDKAHTTGDADGFLQLVLEDLNRIFYLYFRVLGLDGM</sequence>
<dbReference type="InterPro" id="IPR036597">
    <property type="entry name" value="Fido-like_dom_sf"/>
</dbReference>
<reference evidence="2" key="1">
    <citation type="journal article" date="2019" name="Int. J. Syst. Evol. Microbiol.">
        <title>The Global Catalogue of Microorganisms (GCM) 10K type strain sequencing project: providing services to taxonomists for standard genome sequencing and annotation.</title>
        <authorList>
            <consortium name="The Broad Institute Genomics Platform"/>
            <consortium name="The Broad Institute Genome Sequencing Center for Infectious Disease"/>
            <person name="Wu L."/>
            <person name="Ma J."/>
        </authorList>
    </citation>
    <scope>NUCLEOTIDE SEQUENCE [LARGE SCALE GENOMIC DNA]</scope>
    <source>
        <strain evidence="2">IBRC-M 10813</strain>
    </source>
</reference>
<dbReference type="Proteomes" id="UP001595843">
    <property type="component" value="Unassembled WGS sequence"/>
</dbReference>
<accession>A0ABV8JC46</accession>
<evidence type="ECO:0000313" key="2">
    <source>
        <dbReference type="Proteomes" id="UP001595843"/>
    </source>
</evidence>
<gene>
    <name evidence="1" type="ORF">ACFOUO_04455</name>
</gene>